<proteinExistence type="predicted"/>
<sequence length="1117" mass="113582">MVQGVLAGSQAEELANAMLDIACPVANGLAFANCTDGRSQAGEAQREVFNTLIVELALIAAAGEDPPVPTEPGPGATDAIDGTGREGDWVRGIGRHPGSCTSPQPAHDVMADGFNASGRQPASQDGHHDGDDDSRHAGGGHDDGVIRVRRVAETAAEVLRLLLQKGLLSGSEALALMGQAVAELLYPIRPGLACSWALTYTHECFGTGFQDAEPRQGGHDASLHTGFGHAAHPTSHIDRQRPRQQQQQQQRRGQPGAAAAAAAAPHLLAVLGLPLLVGTAEELLQHQAAGANGRPGPNAASAWQPCPVAHLLGAVAALGGEGSAAVWALLGRALGSALGEPQAKSAEPATHVPHASSLAALGCYEKLLRAERAMLQARPGHGATAAVAAAPGGSNGGGAKAADFLEQLNLALAVVHSRRQHLAAGQEHGAGRGGAAVAVAPAPAAAAATGDVKLAGECLAEFVKQGEAHVQKMAGPFHRANWQQRVKPVLLRPTLDAVAARRIHKYLTACANFRLVTVTDLDRWEQLQARLRVDMDGKPGAPEAASPTPFRPVVGFLRQLAEVGPSLEAPTLAELMAQLGGALAEELRAAAAEDAVSQPGSMAHARPSGALPPGTELASAPSSGGAAQREVAEELVEMVLQAFVAAEELGAAAAAPPQPRPSDRAPAAPPLAPLPASAHLGWQLALLDVVARTPPLHEPLGRRLLQLATDPGISSALDEGQVLGLAAVLACASAVRLPLCVAATGTAVDEFMKAEARYMWRLPPPSACLAGTSAATGKPAAAPTPTMAVPGSALALATLGALPLGPSPRQVRFSATLLVAFLRHCAALGRWVLFGKAPEQHTQLQLAAGPTWPEPLPFSVSGAGEASAPPLQAAAAPWAAQRRRQEAAGSVPVAALQTLLWIERYAAAFAPAAPARRGGGCAGTGDSRRSGGTAGNGDKEEADEEDGACWLDVARVCLAFRSSSLGAALLAQLEESGQLRLGGRNHGIMGAVCFGGPGGCGSGVAERGGGGGGGRCAQPDGWDASAATRLAERALRQGLGMPPQLVREQAALLARCLAAAAPQSEGAAGAAAKGAGQVATGGEQGDWRGAEKRSAELSQGERSAAAGVLVMKRARAM</sequence>
<dbReference type="Proteomes" id="UP000075714">
    <property type="component" value="Unassembled WGS sequence"/>
</dbReference>
<dbReference type="AlphaFoldDB" id="A0A150G950"/>
<feature type="region of interest" description="Disordered" evidence="1">
    <location>
        <begin position="914"/>
        <end position="945"/>
    </location>
</feature>
<evidence type="ECO:0000313" key="2">
    <source>
        <dbReference type="EMBL" id="KXZ46372.1"/>
    </source>
</evidence>
<organism evidence="2 3">
    <name type="scientific">Gonium pectorale</name>
    <name type="common">Green alga</name>
    <dbReference type="NCBI Taxonomy" id="33097"/>
    <lineage>
        <taxon>Eukaryota</taxon>
        <taxon>Viridiplantae</taxon>
        <taxon>Chlorophyta</taxon>
        <taxon>core chlorophytes</taxon>
        <taxon>Chlorophyceae</taxon>
        <taxon>CS clade</taxon>
        <taxon>Chlamydomonadales</taxon>
        <taxon>Volvocaceae</taxon>
        <taxon>Gonium</taxon>
    </lineage>
</organism>
<protein>
    <submittedName>
        <fullName evidence="2">Uncharacterized protein</fullName>
    </submittedName>
</protein>
<dbReference type="EMBL" id="LSYV01000045">
    <property type="protein sequence ID" value="KXZ46372.1"/>
    <property type="molecule type" value="Genomic_DNA"/>
</dbReference>
<feature type="region of interest" description="Disordered" evidence="1">
    <location>
        <begin position="214"/>
        <end position="258"/>
    </location>
</feature>
<accession>A0A150G950</accession>
<feature type="compositionally biased region" description="Basic and acidic residues" evidence="1">
    <location>
        <begin position="1085"/>
        <end position="1095"/>
    </location>
</feature>
<feature type="compositionally biased region" description="Basic and acidic residues" evidence="1">
    <location>
        <begin position="125"/>
        <end position="142"/>
    </location>
</feature>
<dbReference type="OrthoDB" id="10688947at2759"/>
<gene>
    <name evidence="2" type="ORF">GPECTOR_44g49</name>
</gene>
<evidence type="ECO:0000313" key="3">
    <source>
        <dbReference type="Proteomes" id="UP000075714"/>
    </source>
</evidence>
<name>A0A150G950_GONPE</name>
<feature type="compositionally biased region" description="Low complexity" evidence="1">
    <location>
        <begin position="243"/>
        <end position="258"/>
    </location>
</feature>
<evidence type="ECO:0000256" key="1">
    <source>
        <dbReference type="SAM" id="MobiDB-lite"/>
    </source>
</evidence>
<feature type="region of interest" description="Disordered" evidence="1">
    <location>
        <begin position="1077"/>
        <end position="1102"/>
    </location>
</feature>
<feature type="region of interest" description="Disordered" evidence="1">
    <location>
        <begin position="64"/>
        <end position="142"/>
    </location>
</feature>
<keyword evidence="3" id="KW-1185">Reference proteome</keyword>
<feature type="region of interest" description="Disordered" evidence="1">
    <location>
        <begin position="653"/>
        <end position="672"/>
    </location>
</feature>
<reference evidence="3" key="1">
    <citation type="journal article" date="2016" name="Nat. Commun.">
        <title>The Gonium pectorale genome demonstrates co-option of cell cycle regulation during the evolution of multicellularity.</title>
        <authorList>
            <person name="Hanschen E.R."/>
            <person name="Marriage T.N."/>
            <person name="Ferris P.J."/>
            <person name="Hamaji T."/>
            <person name="Toyoda A."/>
            <person name="Fujiyama A."/>
            <person name="Neme R."/>
            <person name="Noguchi H."/>
            <person name="Minakuchi Y."/>
            <person name="Suzuki M."/>
            <person name="Kawai-Toyooka H."/>
            <person name="Smith D.R."/>
            <person name="Sparks H."/>
            <person name="Anderson J."/>
            <person name="Bakaric R."/>
            <person name="Luria V."/>
            <person name="Karger A."/>
            <person name="Kirschner M.W."/>
            <person name="Durand P.M."/>
            <person name="Michod R.E."/>
            <person name="Nozaki H."/>
            <person name="Olson B.J."/>
        </authorList>
    </citation>
    <scope>NUCLEOTIDE SEQUENCE [LARGE SCALE GENOMIC DNA]</scope>
    <source>
        <strain evidence="3">NIES-2863</strain>
    </source>
</reference>
<comment type="caution">
    <text evidence="2">The sequence shown here is derived from an EMBL/GenBank/DDBJ whole genome shotgun (WGS) entry which is preliminary data.</text>
</comment>
<feature type="region of interest" description="Disordered" evidence="1">
    <location>
        <begin position="594"/>
        <end position="629"/>
    </location>
</feature>